<dbReference type="AlphaFoldDB" id="A0A2S9XRK4"/>
<dbReference type="Proteomes" id="UP000237968">
    <property type="component" value="Unassembled WGS sequence"/>
</dbReference>
<keyword evidence="3" id="KW-1185">Reference proteome</keyword>
<sequence>MVKKTTALDLAAPMSLGCIGCSVLEDCGGHYSPKGGWGCSDRLHSPDDPNDVLSIHERNYPQRVAEIGGFGFGDLDRIGNPTHLPPYVSGIDHGSYLTHHDAKHLKWAAVHLRKVISFPKGRWRPRFRSPAELRRHFGIRGNTKLMLTCIDKDRSIEPLWAQIYEPGLSRYLASLGFDAAVAPNFSVFDNDPPAQHQYNRKRSAIVAEEFSRFGLPTVLYCHGNRPTDWEFWRDFLRSHPELSFIAKEFQTGLASPARGRACIRALASLQDAVERPLHIVVFGATRHRRYIADRFRNWTLVSFSPFVLSTKRRELVAHKNGFREQWAKDERPGLLFSRSHQLLHADCTSLHATRSAQIAFASARRRTGASGDADVSPTSSPNTTTTTYQDRPKRRYRRSKKQPGEPRVGK</sequence>
<dbReference type="OrthoDB" id="7375815at2"/>
<evidence type="ECO:0000256" key="1">
    <source>
        <dbReference type="SAM" id="MobiDB-lite"/>
    </source>
</evidence>
<evidence type="ECO:0000313" key="2">
    <source>
        <dbReference type="EMBL" id="PRP95498.1"/>
    </source>
</evidence>
<feature type="compositionally biased region" description="Low complexity" evidence="1">
    <location>
        <begin position="376"/>
        <end position="387"/>
    </location>
</feature>
<proteinExistence type="predicted"/>
<dbReference type="EMBL" id="PVNK01000169">
    <property type="protein sequence ID" value="PRP95498.1"/>
    <property type="molecule type" value="Genomic_DNA"/>
</dbReference>
<evidence type="ECO:0000313" key="3">
    <source>
        <dbReference type="Proteomes" id="UP000237968"/>
    </source>
</evidence>
<comment type="caution">
    <text evidence="2">The sequence shown here is derived from an EMBL/GenBank/DDBJ whole genome shotgun (WGS) entry which is preliminary data.</text>
</comment>
<reference evidence="2 3" key="1">
    <citation type="submission" date="2018-03" db="EMBL/GenBank/DDBJ databases">
        <title>Draft Genome Sequences of the Obligatory Marine Myxobacteria Enhygromyxa salina SWB005.</title>
        <authorList>
            <person name="Poehlein A."/>
            <person name="Moghaddam J.A."/>
            <person name="Harms H."/>
            <person name="Alanjari M."/>
            <person name="Koenig G.M."/>
            <person name="Daniel R."/>
            <person name="Schaeberle T.F."/>
        </authorList>
    </citation>
    <scope>NUCLEOTIDE SEQUENCE [LARGE SCALE GENOMIC DNA]</scope>
    <source>
        <strain evidence="2 3">SWB005</strain>
    </source>
</reference>
<gene>
    <name evidence="2" type="ORF">ENSA5_38510</name>
</gene>
<name>A0A2S9XRK4_9BACT</name>
<organism evidence="2 3">
    <name type="scientific">Enhygromyxa salina</name>
    <dbReference type="NCBI Taxonomy" id="215803"/>
    <lineage>
        <taxon>Bacteria</taxon>
        <taxon>Pseudomonadati</taxon>
        <taxon>Myxococcota</taxon>
        <taxon>Polyangia</taxon>
        <taxon>Nannocystales</taxon>
        <taxon>Nannocystaceae</taxon>
        <taxon>Enhygromyxa</taxon>
    </lineage>
</organism>
<accession>A0A2S9XRK4</accession>
<feature type="compositionally biased region" description="Basic residues" evidence="1">
    <location>
        <begin position="392"/>
        <end position="401"/>
    </location>
</feature>
<protein>
    <submittedName>
        <fullName evidence="2">Uncharacterized protein</fullName>
    </submittedName>
</protein>
<feature type="region of interest" description="Disordered" evidence="1">
    <location>
        <begin position="361"/>
        <end position="410"/>
    </location>
</feature>